<protein>
    <submittedName>
        <fullName evidence="2">FxDxF family PEP-CTERM protein</fullName>
    </submittedName>
</protein>
<dbReference type="NCBIfam" id="NF038126">
    <property type="entry name" value="PEP_CTERM_FxDxF"/>
    <property type="match status" value="1"/>
</dbReference>
<sequence>MSIKTFITSALLAVALQGAQAAPHTLVLEALGGGYSAGLSTQAGSPVVTHTQAGAFRDEFLIHFNGVAQIDAWLDTSADLAFWSNQGITFTRAGFVGIGGSDLVYDISDIGGTRFTFGYSADPFEAHGDFLFFVEGVAGDPNVQQTPEQALRNSFSYSGGINLAPVAELPEPASFALASLALAGAFFSTRRRSPR</sequence>
<name>A0ABW7F1E9_9BURK</name>
<feature type="signal peptide" evidence="1">
    <location>
        <begin position="1"/>
        <end position="21"/>
    </location>
</feature>
<organism evidence="2 3">
    <name type="scientific">Pelomonas parva</name>
    <dbReference type="NCBI Taxonomy" id="3299032"/>
    <lineage>
        <taxon>Bacteria</taxon>
        <taxon>Pseudomonadati</taxon>
        <taxon>Pseudomonadota</taxon>
        <taxon>Betaproteobacteria</taxon>
        <taxon>Burkholderiales</taxon>
        <taxon>Sphaerotilaceae</taxon>
        <taxon>Roseateles</taxon>
    </lineage>
</organism>
<dbReference type="RefSeq" id="WP_394478739.1">
    <property type="nucleotide sequence ID" value="NZ_JBIGHV010000004.1"/>
</dbReference>
<feature type="chain" id="PRO_5046166546" evidence="1">
    <location>
        <begin position="22"/>
        <end position="195"/>
    </location>
</feature>
<dbReference type="EMBL" id="JBIGHV010000004">
    <property type="protein sequence ID" value="MFG6430458.1"/>
    <property type="molecule type" value="Genomic_DNA"/>
</dbReference>
<reference evidence="2 3" key="1">
    <citation type="submission" date="2024-08" db="EMBL/GenBank/DDBJ databases">
        <authorList>
            <person name="Lu H."/>
        </authorList>
    </citation>
    <scope>NUCLEOTIDE SEQUENCE [LARGE SCALE GENOMIC DNA]</scope>
    <source>
        <strain evidence="2 3">LYH14W</strain>
    </source>
</reference>
<proteinExistence type="predicted"/>
<gene>
    <name evidence="2" type="ORF">ACG00Y_11065</name>
</gene>
<dbReference type="Proteomes" id="UP001606210">
    <property type="component" value="Unassembled WGS sequence"/>
</dbReference>
<keyword evidence="1" id="KW-0732">Signal</keyword>
<comment type="caution">
    <text evidence="2">The sequence shown here is derived from an EMBL/GenBank/DDBJ whole genome shotgun (WGS) entry which is preliminary data.</text>
</comment>
<keyword evidence="3" id="KW-1185">Reference proteome</keyword>
<evidence type="ECO:0000313" key="2">
    <source>
        <dbReference type="EMBL" id="MFG6430458.1"/>
    </source>
</evidence>
<evidence type="ECO:0000256" key="1">
    <source>
        <dbReference type="SAM" id="SignalP"/>
    </source>
</evidence>
<evidence type="ECO:0000313" key="3">
    <source>
        <dbReference type="Proteomes" id="UP001606210"/>
    </source>
</evidence>
<accession>A0ABW7F1E9</accession>